<reference evidence="1" key="1">
    <citation type="journal article" date="2022" name="Biotechnol. Bioprocess Eng.">
        <title>Pan-genome Analysis Reveals Comparative Genomic Features of Central Metabolic Pathways in Methylorubrum extorquens.</title>
        <authorList>
            <person name="Lee G.M."/>
            <person name="Scott-Nevros Z.K."/>
            <person name="Lee S.-M."/>
            <person name="Kim D."/>
        </authorList>
    </citation>
    <scope>NUCLEOTIDE SEQUENCE</scope>
    <source>
        <strain evidence="1">ATCC 55366</strain>
    </source>
</reference>
<accession>A0AAX3WBT8</accession>
<gene>
    <name evidence="1" type="ORF">KEC54_21390</name>
</gene>
<dbReference type="AlphaFoldDB" id="A0AAX3WBT8"/>
<sequence length="154" mass="16624">MDGLLSRLGTRPGPLLMMHELMRAYARLPLDANDSQELVTGFAARMRSGWRLSPMPLNEGLEDASREAKRELVQHLSPQGLALVTSLDLGATLLIVKTDAGKGFLGRQKAVFNCFLTEGSDGFERAGVAPTIPRAFGILDSLYQVVAAVNRDAG</sequence>
<proteinExistence type="predicted"/>
<dbReference type="RefSeq" id="WP_283535337.1">
    <property type="nucleotide sequence ID" value="NZ_CP073633.1"/>
</dbReference>
<dbReference type="Proteomes" id="UP001223720">
    <property type="component" value="Chromosome"/>
</dbReference>
<protein>
    <submittedName>
        <fullName evidence="1">Uncharacterized protein</fullName>
    </submittedName>
</protein>
<dbReference type="EMBL" id="CP073633">
    <property type="protein sequence ID" value="WHQ68874.1"/>
    <property type="molecule type" value="Genomic_DNA"/>
</dbReference>
<name>A0AAX3WBT8_METEX</name>
<evidence type="ECO:0000313" key="1">
    <source>
        <dbReference type="EMBL" id="WHQ68874.1"/>
    </source>
</evidence>
<evidence type="ECO:0000313" key="2">
    <source>
        <dbReference type="Proteomes" id="UP001223720"/>
    </source>
</evidence>
<organism evidence="1 2">
    <name type="scientific">Methylorubrum extorquens</name>
    <name type="common">Methylobacterium dichloromethanicum</name>
    <name type="synonym">Methylobacterium extorquens</name>
    <dbReference type="NCBI Taxonomy" id="408"/>
    <lineage>
        <taxon>Bacteria</taxon>
        <taxon>Pseudomonadati</taxon>
        <taxon>Pseudomonadota</taxon>
        <taxon>Alphaproteobacteria</taxon>
        <taxon>Hyphomicrobiales</taxon>
        <taxon>Methylobacteriaceae</taxon>
        <taxon>Methylorubrum</taxon>
    </lineage>
</organism>